<evidence type="ECO:0000313" key="4">
    <source>
        <dbReference type="EMBL" id="RAQ95312.1"/>
    </source>
</evidence>
<dbReference type="GO" id="GO:0000166">
    <property type="term" value="F:nucleotide binding"/>
    <property type="evidence" value="ECO:0007669"/>
    <property type="project" value="UniProtKB-KW"/>
</dbReference>
<dbReference type="InterPro" id="IPR003749">
    <property type="entry name" value="ThiS/MoaD-like"/>
</dbReference>
<keyword evidence="1" id="KW-0547">Nucleotide-binding</keyword>
<dbReference type="PANTHER" id="PTHR33359">
    <property type="entry name" value="MOLYBDOPTERIN SYNTHASE SULFUR CARRIER SUBUNIT"/>
    <property type="match status" value="1"/>
</dbReference>
<dbReference type="Proteomes" id="UP000248706">
    <property type="component" value="Unassembled WGS sequence"/>
</dbReference>
<dbReference type="Gene3D" id="3.10.20.30">
    <property type="match status" value="1"/>
</dbReference>
<sequence>MKIRVRYFAGLREIVGQDAETLTVPEGTDVAGARALLSARHSRLQPILERSLCAVNREYVPADRVLQEDDELVFIPPLGGGAA</sequence>
<organism evidence="4 5">
    <name type="scientific">Thermogemmatispora tikiterensis</name>
    <dbReference type="NCBI Taxonomy" id="1825093"/>
    <lineage>
        <taxon>Bacteria</taxon>
        <taxon>Bacillati</taxon>
        <taxon>Chloroflexota</taxon>
        <taxon>Ktedonobacteria</taxon>
        <taxon>Thermogemmatisporales</taxon>
        <taxon>Thermogemmatisporaceae</taxon>
        <taxon>Thermogemmatispora</taxon>
    </lineage>
</organism>
<accession>A0A328VGS8</accession>
<dbReference type="InterPro" id="IPR012675">
    <property type="entry name" value="Beta-grasp_dom_sf"/>
</dbReference>
<dbReference type="RefSeq" id="WP_112427938.1">
    <property type="nucleotide sequence ID" value="NZ_MCIF01000002.1"/>
</dbReference>
<dbReference type="OrthoDB" id="9801945at2"/>
<evidence type="ECO:0000313" key="5">
    <source>
        <dbReference type="Proteomes" id="UP000248706"/>
    </source>
</evidence>
<evidence type="ECO:0000256" key="3">
    <source>
        <dbReference type="ARBA" id="ARBA00024247"/>
    </source>
</evidence>
<dbReference type="InterPro" id="IPR044672">
    <property type="entry name" value="MOCS2A"/>
</dbReference>
<keyword evidence="5" id="KW-1185">Reference proteome</keyword>
<dbReference type="GO" id="GO:0006777">
    <property type="term" value="P:Mo-molybdopterin cofactor biosynthetic process"/>
    <property type="evidence" value="ECO:0007669"/>
    <property type="project" value="InterPro"/>
</dbReference>
<dbReference type="UniPathway" id="UPA00344"/>
<dbReference type="GO" id="GO:1990133">
    <property type="term" value="C:molybdopterin adenylyltransferase complex"/>
    <property type="evidence" value="ECO:0007669"/>
    <property type="project" value="TreeGrafter"/>
</dbReference>
<dbReference type="AlphaFoldDB" id="A0A328VGS8"/>
<dbReference type="SUPFAM" id="SSF54285">
    <property type="entry name" value="MoaD/ThiS"/>
    <property type="match status" value="1"/>
</dbReference>
<gene>
    <name evidence="4" type="ORF">A4R35_07175</name>
</gene>
<dbReference type="CDD" id="cd00754">
    <property type="entry name" value="Ubl_MoaD"/>
    <property type="match status" value="1"/>
</dbReference>
<dbReference type="NCBIfam" id="TIGR01682">
    <property type="entry name" value="moaD"/>
    <property type="match status" value="1"/>
</dbReference>
<name>A0A328VGS8_9CHLR</name>
<reference evidence="4 5" key="1">
    <citation type="submission" date="2016-08" db="EMBL/GenBank/DDBJ databases">
        <title>Analysis of Carbohydrate Active Enzymes in Thermogemmatispora T81 Reveals Carbohydrate Degradation Ability.</title>
        <authorList>
            <person name="Tomazini A."/>
            <person name="Lal S."/>
            <person name="Stott M."/>
            <person name="Henrissat B."/>
            <person name="Polikarpov I."/>
            <person name="Sparling R."/>
            <person name="Levin D.B."/>
        </authorList>
    </citation>
    <scope>NUCLEOTIDE SEQUENCE [LARGE SCALE GENOMIC DNA]</scope>
    <source>
        <strain evidence="4 5">T81</strain>
    </source>
</reference>
<protein>
    <recommendedName>
        <fullName evidence="3">Molybdopterin synthase sulfur carrier subunit</fullName>
    </recommendedName>
</protein>
<proteinExistence type="inferred from homology"/>
<dbReference type="InterPro" id="IPR016155">
    <property type="entry name" value="Mopterin_synth/thiamin_S_b"/>
</dbReference>
<comment type="similarity">
    <text evidence="2">Belongs to the MoaD family.</text>
</comment>
<comment type="caution">
    <text evidence="4">The sequence shown here is derived from an EMBL/GenBank/DDBJ whole genome shotgun (WGS) entry which is preliminary data.</text>
</comment>
<dbReference type="EMBL" id="MCIF01000002">
    <property type="protein sequence ID" value="RAQ95312.1"/>
    <property type="molecule type" value="Genomic_DNA"/>
</dbReference>
<evidence type="ECO:0000256" key="1">
    <source>
        <dbReference type="ARBA" id="ARBA00022741"/>
    </source>
</evidence>
<dbReference type="PANTHER" id="PTHR33359:SF1">
    <property type="entry name" value="MOLYBDOPTERIN SYNTHASE SULFUR CARRIER SUBUNIT"/>
    <property type="match status" value="1"/>
</dbReference>
<evidence type="ECO:0000256" key="2">
    <source>
        <dbReference type="ARBA" id="ARBA00024200"/>
    </source>
</evidence>
<dbReference type="Pfam" id="PF02597">
    <property type="entry name" value="ThiS"/>
    <property type="match status" value="1"/>
</dbReference>